<protein>
    <recommendedName>
        <fullName evidence="4">Secreted protein</fullName>
    </recommendedName>
</protein>
<evidence type="ECO:0000313" key="3">
    <source>
        <dbReference type="Proteomes" id="UP000564385"/>
    </source>
</evidence>
<sequence>MNRRQSHAFRLAGVAFGAALVCSGWVALWAQAPAGQAPSAPAAQAAPEEDDNPFLPKPAVPLPPGMTGSTTNDPRVGLKPGLYDAGEAAMGIEHLAFLKKPNAFQLSSTNPDDPAVQKSLDLIGVGNRDKIPKPMQLVIAQLAFANSDFAFQGTHLFQGNFYGVSFYDISNPAKLSLITTLVCPGGQGDVSVYGNLLFMSVEMPNGRLDCGVQGFPPLPPPEPGHEKDHRIPTASPDRFRGVRVFDISDIKNPKQVAAVQTCRGSHTHTLVVDPNDKDNVYIYVSGTSFVRQSEELAGCSREEKPEKDSNTSLFRIDVIKVPLAAPQQAKVVSSPRVFIDPRTGALNGLNNGGSHDKKAEKPADTNQCHDITVYSALGLAAGACSGNGILLDIRDPVHPKRVDAVNDPNYSYWHSASFSNDGTKVVFTDEWGGGLQPRCRSTDPNKWGADAIFHLKDDKLSFASYYKMPAAQTETENCVAHNGSLIPVPGRDIEVQAWYQGGISVMDFTDAAHPYEIAYYDRGPVDAKALILGGDWSAYWYNGYIYGSEIARGLDVFKLVPSKFLTQNEIDAASLVKVTELNVQNQQKIAWPSQLTVARAYLDQLGRSQALSSERIADLNKAIMRTQRSHLGKKDLAKLHGMAASVETSASDAKNPEDAKRLHALAQILESPTA</sequence>
<name>A0A852VFL4_9BACT</name>
<evidence type="ECO:0000313" key="2">
    <source>
        <dbReference type="EMBL" id="NYF88372.1"/>
    </source>
</evidence>
<feature type="compositionally biased region" description="Pro residues" evidence="1">
    <location>
        <begin position="55"/>
        <end position="64"/>
    </location>
</feature>
<proteinExistence type="predicted"/>
<comment type="caution">
    <text evidence="2">The sequence shown here is derived from an EMBL/GenBank/DDBJ whole genome shotgun (WGS) entry which is preliminary data.</text>
</comment>
<dbReference type="AlphaFoldDB" id="A0A852VFL4"/>
<accession>A0A852VFL4</accession>
<gene>
    <name evidence="2" type="ORF">HDF08_000439</name>
</gene>
<feature type="region of interest" description="Disordered" evidence="1">
    <location>
        <begin position="39"/>
        <end position="75"/>
    </location>
</feature>
<dbReference type="Proteomes" id="UP000564385">
    <property type="component" value="Unassembled WGS sequence"/>
</dbReference>
<dbReference type="EMBL" id="JACCCU010000001">
    <property type="protein sequence ID" value="NYF88372.1"/>
    <property type="molecule type" value="Genomic_DNA"/>
</dbReference>
<evidence type="ECO:0000256" key="1">
    <source>
        <dbReference type="SAM" id="MobiDB-lite"/>
    </source>
</evidence>
<reference evidence="2 3" key="1">
    <citation type="submission" date="2020-07" db="EMBL/GenBank/DDBJ databases">
        <title>Genomic Encyclopedia of Type Strains, Phase IV (KMG-V): Genome sequencing to study the core and pangenomes of soil and plant-associated prokaryotes.</title>
        <authorList>
            <person name="Whitman W."/>
        </authorList>
    </citation>
    <scope>NUCLEOTIDE SEQUENCE [LARGE SCALE GENOMIC DNA]</scope>
    <source>
        <strain evidence="2 3">M8UP22</strain>
    </source>
</reference>
<evidence type="ECO:0008006" key="4">
    <source>
        <dbReference type="Google" id="ProtNLM"/>
    </source>
</evidence>
<organism evidence="2 3">
    <name type="scientific">Tunturiibacter lichenicola</name>
    <dbReference type="NCBI Taxonomy" id="2051959"/>
    <lineage>
        <taxon>Bacteria</taxon>
        <taxon>Pseudomonadati</taxon>
        <taxon>Acidobacteriota</taxon>
        <taxon>Terriglobia</taxon>
        <taxon>Terriglobales</taxon>
        <taxon>Acidobacteriaceae</taxon>
        <taxon>Tunturiibacter</taxon>
    </lineage>
</organism>